<gene>
    <name evidence="1" type="ORF">OHM77_06060</name>
</gene>
<evidence type="ECO:0000313" key="1">
    <source>
        <dbReference type="EMBL" id="WIM06829.1"/>
    </source>
</evidence>
<dbReference type="AlphaFoldDB" id="A0AA49FN13"/>
<sequence>MPNKHLLIDAAVILALLLTAAAGYWLSPFLLPKVDVTATPMAGCDLHRQPCAAILSDGGRSATIELSVTPRPIPMIRPLRLEVAVAGVRARKVEVDFAGKDMNMGYNRPALESDGSDRFVGQATLPVCITGEMAWKVTVLVETDRERIAAPFLFYSNQGDIQ</sequence>
<dbReference type="Proteomes" id="UP001234916">
    <property type="component" value="Chromosome"/>
</dbReference>
<evidence type="ECO:0008006" key="2">
    <source>
        <dbReference type="Google" id="ProtNLM"/>
    </source>
</evidence>
<name>A0AA49FN13_9PROT</name>
<dbReference type="KEGG" id="npv:OHM77_06060"/>
<organism evidence="1">
    <name type="scientific">Candidatus Nitricoxidivorans perseverans</name>
    <dbReference type="NCBI Taxonomy" id="2975601"/>
    <lineage>
        <taxon>Bacteria</taxon>
        <taxon>Pseudomonadati</taxon>
        <taxon>Pseudomonadota</taxon>
        <taxon>Betaproteobacteria</taxon>
        <taxon>Nitrosomonadales</taxon>
        <taxon>Sterolibacteriaceae</taxon>
        <taxon>Candidatus Nitricoxidivorans</taxon>
    </lineage>
</organism>
<accession>A0AA49FN13</accession>
<proteinExistence type="predicted"/>
<reference evidence="1" key="1">
    <citation type="journal article" date="2023" name="Nat. Microbiol.">
        <title>Enrichment and characterization of a nitric oxide-reducing microbial community in a continuous bioreactor.</title>
        <authorList>
            <person name="Garrido-Amador P."/>
            <person name="Stortenbeker N."/>
            <person name="Wessels H.J.C.T."/>
            <person name="Speth D.R."/>
            <person name="Garcia-Heredia I."/>
            <person name="Kartal B."/>
        </authorList>
    </citation>
    <scope>NUCLEOTIDE SEQUENCE</scope>
    <source>
        <strain evidence="1">MAG1</strain>
    </source>
</reference>
<dbReference type="EMBL" id="CP107246">
    <property type="protein sequence ID" value="WIM06829.1"/>
    <property type="molecule type" value="Genomic_DNA"/>
</dbReference>
<protein>
    <recommendedName>
        <fullName evidence="2">YtkA-like domain-containing protein</fullName>
    </recommendedName>
</protein>